<dbReference type="InterPro" id="IPR012094">
    <property type="entry name" value="tRNA_Ile_lys_synt"/>
</dbReference>
<feature type="domain" description="tRNA(Ile)-lysidine/2-thiocytidine synthase N-terminal" evidence="7">
    <location>
        <begin position="24"/>
        <end position="225"/>
    </location>
</feature>
<name>A0ABP0ZUE2_9ASCO</name>
<dbReference type="PANTHER" id="PTHR43033:SF1">
    <property type="entry name" value="TRNA(ILE)-LYSIDINE SYNTHASE-RELATED"/>
    <property type="match status" value="1"/>
</dbReference>
<dbReference type="InterPro" id="IPR011063">
    <property type="entry name" value="TilS/TtcA_N"/>
</dbReference>
<dbReference type="Proteomes" id="UP001497383">
    <property type="component" value="Chromosome 5"/>
</dbReference>
<gene>
    <name evidence="8" type="ORF">LODBEIA_P41260</name>
</gene>
<dbReference type="SUPFAM" id="SSF52402">
    <property type="entry name" value="Adenine nucleotide alpha hydrolases-like"/>
    <property type="match status" value="1"/>
</dbReference>
<dbReference type="HAMAP" id="MF_01161">
    <property type="entry name" value="tRNA_Ile_lys_synt"/>
    <property type="match status" value="1"/>
</dbReference>
<keyword evidence="9" id="KW-1185">Reference proteome</keyword>
<keyword evidence="4" id="KW-0547">Nucleotide-binding</keyword>
<evidence type="ECO:0000256" key="3">
    <source>
        <dbReference type="ARBA" id="ARBA00022694"/>
    </source>
</evidence>
<dbReference type="RefSeq" id="XP_066831064.1">
    <property type="nucleotide sequence ID" value="XM_066974313.1"/>
</dbReference>
<evidence type="ECO:0000259" key="7">
    <source>
        <dbReference type="Pfam" id="PF01171"/>
    </source>
</evidence>
<evidence type="ECO:0000313" key="8">
    <source>
        <dbReference type="EMBL" id="CAK9440026.1"/>
    </source>
</evidence>
<dbReference type="CDD" id="cd01992">
    <property type="entry name" value="TilS_N"/>
    <property type="match status" value="1"/>
</dbReference>
<protein>
    <recommendedName>
        <fullName evidence="1">tRNA(Ile)-lysidine synthetase</fullName>
        <ecNumber evidence="1">6.3.4.19</ecNumber>
    </recommendedName>
</protein>
<keyword evidence="3" id="KW-0819">tRNA processing</keyword>
<evidence type="ECO:0000313" key="9">
    <source>
        <dbReference type="Proteomes" id="UP001497383"/>
    </source>
</evidence>
<dbReference type="InterPro" id="IPR014729">
    <property type="entry name" value="Rossmann-like_a/b/a_fold"/>
</dbReference>
<dbReference type="PANTHER" id="PTHR43033">
    <property type="entry name" value="TRNA(ILE)-LYSIDINE SYNTHASE-RELATED"/>
    <property type="match status" value="1"/>
</dbReference>
<evidence type="ECO:0000256" key="4">
    <source>
        <dbReference type="ARBA" id="ARBA00022741"/>
    </source>
</evidence>
<sequence length="508" mass="58475">MTITTEVFGEILAKYFDRNLPARIGIGLSGGPDSMLVTYLLKEFNQQRSPRNRIEVHAITIDHNYRRGSTEEARSLTAQLEKWGVNHVVKTLDYGNVDPRTISNFEEVARFKRYEAINAICNEKAIPYVFLGHHNDDQVETFIQRLQGNSSIYGLACTRAISPLPTSKDLSPCESERSKPVHLARPLLSFDKSAIVEACEKYGVSFVTDITNKDPNLTRRNYLRHLFNEILPEMHSVNVESGVSGKGFRFASVLKNELSNSQGQCLDLVESFESKADTLHRQLLAENKIWEEKQFGRLSLELPAKCFLEPHNLVTSRFFYQMLYPYCTLKHYHWAYAKLERNVMPQIEQFLSQKNNPLDSCSINMMNLMFRISKIENGSSLRIEISRAPLTRDEAKFETRVTLQDTWSKWVLFDQRFWLSLRSNARPMKVVQIVPYNHKSQSQVIDADLKRYTPVQINQSLNTLPVVVIDGVVSAFPTLDLACPGVDIRWQMKENRFSYCNPKRFDSV</sequence>
<evidence type="ECO:0000256" key="1">
    <source>
        <dbReference type="ARBA" id="ARBA00013267"/>
    </source>
</evidence>
<comment type="catalytic activity">
    <reaction evidence="6">
        <text>cytidine(34) in tRNA(Ile2) + L-lysine + ATP = lysidine(34) in tRNA(Ile2) + AMP + diphosphate + H(+)</text>
        <dbReference type="Rhea" id="RHEA:43744"/>
        <dbReference type="Rhea" id="RHEA-COMP:10625"/>
        <dbReference type="Rhea" id="RHEA-COMP:10670"/>
        <dbReference type="ChEBI" id="CHEBI:15378"/>
        <dbReference type="ChEBI" id="CHEBI:30616"/>
        <dbReference type="ChEBI" id="CHEBI:32551"/>
        <dbReference type="ChEBI" id="CHEBI:33019"/>
        <dbReference type="ChEBI" id="CHEBI:82748"/>
        <dbReference type="ChEBI" id="CHEBI:83665"/>
        <dbReference type="ChEBI" id="CHEBI:456215"/>
        <dbReference type="EC" id="6.3.4.19"/>
    </reaction>
</comment>
<accession>A0ABP0ZUE2</accession>
<keyword evidence="5" id="KW-0067">ATP-binding</keyword>
<dbReference type="EC" id="6.3.4.19" evidence="1"/>
<keyword evidence="2" id="KW-0436">Ligase</keyword>
<dbReference type="EMBL" id="OZ022409">
    <property type="protein sequence ID" value="CAK9440026.1"/>
    <property type="molecule type" value="Genomic_DNA"/>
</dbReference>
<evidence type="ECO:0000256" key="5">
    <source>
        <dbReference type="ARBA" id="ARBA00022840"/>
    </source>
</evidence>
<dbReference type="NCBIfam" id="TIGR02432">
    <property type="entry name" value="lysidine_TilS_N"/>
    <property type="match status" value="1"/>
</dbReference>
<dbReference type="InterPro" id="IPR012795">
    <property type="entry name" value="tRNA_Ile_lys_synt_N"/>
</dbReference>
<proteinExistence type="inferred from homology"/>
<dbReference type="Pfam" id="PF01171">
    <property type="entry name" value="ATP_bind_3"/>
    <property type="match status" value="1"/>
</dbReference>
<reference evidence="8 9" key="1">
    <citation type="submission" date="2024-03" db="EMBL/GenBank/DDBJ databases">
        <authorList>
            <person name="Brejova B."/>
        </authorList>
    </citation>
    <scope>NUCLEOTIDE SEQUENCE [LARGE SCALE GENOMIC DNA]</scope>
    <source>
        <strain evidence="8 9">CBS 14171</strain>
    </source>
</reference>
<organism evidence="8 9">
    <name type="scientific">Lodderomyces beijingensis</name>
    <dbReference type="NCBI Taxonomy" id="1775926"/>
    <lineage>
        <taxon>Eukaryota</taxon>
        <taxon>Fungi</taxon>
        <taxon>Dikarya</taxon>
        <taxon>Ascomycota</taxon>
        <taxon>Saccharomycotina</taxon>
        <taxon>Pichiomycetes</taxon>
        <taxon>Debaryomycetaceae</taxon>
        <taxon>Candida/Lodderomyces clade</taxon>
        <taxon>Lodderomyces</taxon>
    </lineage>
</organism>
<dbReference type="Gene3D" id="3.40.50.620">
    <property type="entry name" value="HUPs"/>
    <property type="match status" value="1"/>
</dbReference>
<dbReference type="GeneID" id="92209322"/>
<evidence type="ECO:0000256" key="2">
    <source>
        <dbReference type="ARBA" id="ARBA00022598"/>
    </source>
</evidence>
<evidence type="ECO:0000256" key="6">
    <source>
        <dbReference type="ARBA" id="ARBA00048539"/>
    </source>
</evidence>